<dbReference type="EC" id="1.1.1.30" evidence="1"/>
<dbReference type="InterPro" id="IPR036291">
    <property type="entry name" value="NAD(P)-bd_dom_sf"/>
</dbReference>
<sequence>MSLSGRRALVAGAVAYLCSPEAASVSGTELVLDGGWSAS</sequence>
<name>A0A6I8LI82_9PSEU</name>
<proteinExistence type="predicted"/>
<dbReference type="EMBL" id="CABVGP010000001">
    <property type="protein sequence ID" value="VVJ17224.1"/>
    <property type="molecule type" value="Genomic_DNA"/>
</dbReference>
<organism evidence="1 2">
    <name type="scientific">Amycolatopsis camponoti</name>
    <dbReference type="NCBI Taxonomy" id="2606593"/>
    <lineage>
        <taxon>Bacteria</taxon>
        <taxon>Bacillati</taxon>
        <taxon>Actinomycetota</taxon>
        <taxon>Actinomycetes</taxon>
        <taxon>Pseudonocardiales</taxon>
        <taxon>Pseudonocardiaceae</taxon>
        <taxon>Amycolatopsis</taxon>
    </lineage>
</organism>
<evidence type="ECO:0000313" key="1">
    <source>
        <dbReference type="EMBL" id="VVJ17224.1"/>
    </source>
</evidence>
<reference evidence="1 2" key="1">
    <citation type="submission" date="2019-09" db="EMBL/GenBank/DDBJ databases">
        <authorList>
            <person name="Leyn A S."/>
        </authorList>
    </citation>
    <scope>NUCLEOTIDE SEQUENCE [LARGE SCALE GENOMIC DNA]</scope>
    <source>
        <strain evidence="1">AA231_1</strain>
    </source>
</reference>
<dbReference type="Gene3D" id="3.40.50.720">
    <property type="entry name" value="NAD(P)-binding Rossmann-like Domain"/>
    <property type="match status" value="1"/>
</dbReference>
<gene>
    <name evidence="1" type="ORF">AA23TX_02245</name>
</gene>
<dbReference type="SUPFAM" id="SSF51735">
    <property type="entry name" value="NAD(P)-binding Rossmann-fold domains"/>
    <property type="match status" value="1"/>
</dbReference>
<keyword evidence="1" id="KW-0560">Oxidoreductase</keyword>
<accession>A0A6I8LI82</accession>
<dbReference type="AlphaFoldDB" id="A0A6I8LI82"/>
<protein>
    <submittedName>
        <fullName evidence="1">D-beta-hydroxybutyrate dehydrogenase (EC)</fullName>
        <ecNumber evidence="1">1.1.1.30</ecNumber>
    </submittedName>
</protein>
<keyword evidence="2" id="KW-1185">Reference proteome</keyword>
<dbReference type="GO" id="GO:0003858">
    <property type="term" value="F:3-hydroxybutyrate dehydrogenase activity"/>
    <property type="evidence" value="ECO:0007669"/>
    <property type="project" value="UniProtKB-EC"/>
</dbReference>
<evidence type="ECO:0000313" key="2">
    <source>
        <dbReference type="Proteomes" id="UP000399805"/>
    </source>
</evidence>
<dbReference type="Proteomes" id="UP000399805">
    <property type="component" value="Unassembled WGS sequence"/>
</dbReference>